<organism evidence="4">
    <name type="scientific">Alicyclobacillus phage KKP_3916</name>
    <dbReference type="NCBI Taxonomy" id="3040651"/>
    <lineage>
        <taxon>Viruses</taxon>
        <taxon>Duplodnaviria</taxon>
        <taxon>Heunggongvirae</taxon>
        <taxon>Uroviricota</taxon>
        <taxon>Caudoviricetes</taxon>
    </lineage>
</organism>
<feature type="coiled-coil region" evidence="1">
    <location>
        <begin position="363"/>
        <end position="407"/>
    </location>
</feature>
<dbReference type="Gene3D" id="1.10.530.10">
    <property type="match status" value="1"/>
</dbReference>
<accession>A0AAT9V7I5</accession>
<feature type="domain" description="Transglycosylase SLT" evidence="3">
    <location>
        <begin position="1730"/>
        <end position="1832"/>
    </location>
</feature>
<dbReference type="PANTHER" id="PTHR37423:SF2">
    <property type="entry name" value="MEMBRANE-BOUND LYTIC MUREIN TRANSGLYCOSYLASE C"/>
    <property type="match status" value="1"/>
</dbReference>
<dbReference type="CDD" id="cd00254">
    <property type="entry name" value="LT-like"/>
    <property type="match status" value="1"/>
</dbReference>
<dbReference type="InterPro" id="IPR008258">
    <property type="entry name" value="Transglycosylase_SLT_dom_1"/>
</dbReference>
<reference evidence="4" key="1">
    <citation type="submission" date="2023-04" db="EMBL/GenBank/DDBJ databases">
        <title>Characterization and genome study of newly isolated Alicyclobacillus-specific phaga.</title>
        <authorList>
            <person name="Shymialevich D."/>
            <person name="Wojcicki M."/>
            <person name="Srednicka P."/>
            <person name="Swider O."/>
        </authorList>
    </citation>
    <scope>NUCLEOTIDE SEQUENCE</scope>
</reference>
<sequence length="2609" mass="282504">MPIGSGDPRLNILVNAKLTGDKSTLQSQLDALTRDLQAKVVSLNIDPQALKVLNDFAQSFKSLNDILAANKQSFADIMTAVRNMGGSSAQYIGQTTDAVNATNKALDNMLSKIKEIESEKSKTIYTTIHQGTGRTVTIGRREYEDGSIQPLDTVFNTNNDQIQKAEAAVKSFQQTYGEMLSQIKESNIFSSSDIDKLQSAFDSIDASVRTWKQDITSVSDAIKTAYDSMSDLDKISSLVKDEFDAIGFSMNKVADGSVQAFSNHSNTQAIADLKSQWDNLTIDVEGKWKATAASILSSIQQMNAEVQRSPQQLENLISNWTARLQNVSGNSNVDTLTQVQANQMLDQLRNSDIISTTTSKADVQSLEQEVRALEDMATNADKAATALNKLTVARQQMTTRLNALQSNPYANQEQVQSLLERVNRDDSFSQMNTNAPELTEMQNQLKQLEADTKDAQSTYEDSLTQMANKYKTFNQVGISDAETTFNQLRQLYLDNISYFQNNVDKRMAMLKDLYSYQQKIQEENEVSSGSNGSSLGNSYRFKGYAFDPIDITKAMIGNTAFMGIMDEGQQFVQIQQDMAQLKSVLGSATDSQNSFNDAANAFISIAQQYGVSIDNVVQSATLWSRQYKDVNEVISLTNESTLLSVVDNMQVTDANKAVESSLNTLFGSITNANQAISDSTKLVDSWSAVSHEASVSATDLTEGFERAAAAWNQATQNGKNSDGSPITPDEAVDQLNALIAAGVRNTGRSGNIIGNMYKSVFANLDSGSTQVQQAVEALGVKYNRDDMYQMMLDLATAAQTATPEMSKYFETIAGGKYQYDSLRAALSNVTAIQDAYNVSAESSGSALLLAQNQIHTIGSDLQRLKDTIQSIMYNSSTGGLTSVFKDLVVWVNDLLVGLQNMPQAFTWAVAVVPALGLVKKAMQDIAGTGKGFFSIFGDGLNVLASGVKAFQEGYSGKKKTTDKSVMEDLVNIGEQNNSAQQVAQYNAVTNAIERETASINANVVAKLRQQEIDEALASGIDAETAARNADAAAIERMNNLLASDTLAENRDASAIEADTEATLENAAAKDKLAASTKAATTALEAESLANTEAATVSKAGTATNAAEEGVEAAGAAEGASVLSKVGKGLKSLGLGVGAALAPESLGTSLAIGAVVAGIGTAITMYGNWKQKSQELNNQIKSDQQSEVQSYQQNAAAINSLVSQYEKLDQETQHGTITSNAQALSQYYQVSQQLGQYMPTLIENIDAEGRTHLVNASAVAQEVAQVKALTQANVANGESLQQLAKNYEATTAEISKLEQETNSKNVNPQGGILGWIENKIHGTISPQTQQQDLLKIRQDDLSQNQEKTFMQQAIASNLTSQVGQGGLVRNDSNFITQLSQFVDVSKLAGESAEQQAKAQDDLYQAYVQLMRVNTQSVTAGDQYDAILKKLAQDVPLTTGAVQALSNALQQQGQQFNDHSTDVEGYATQVDNVLNQNKALDSAQQEIDQNGKLSQQTIDSLAEAYGSNFTNALAKGGAALTDWLNQEKKTNAQSILDDINKTKSTIQNTQERIKALQTEMEFYEETGKAYDALNGKSTSENQANAVGGSQGQKINSENAQVLQGYQQSLQNLQGTLSFLQGAYSNVMSDQSSETQKTTQVVDQYAEAIDNVNLALTKQQNLNSQMNQFSSQYRQGLQEEISLLQQKEKLLQEDIQFEESDASVAQVTTTSSSGSSSGVPQIASTNSATINNAIEKYAQLYNVPVKLIDAVITQESGFNQSAISGAGAIGLMQLMPSTAKSLGVNPYDAVQNIQGGVKYLSQLLQQFGGNIEKALAAYNAGAGVVEKYGGIPPYAETEKYVANIMAMYTGQSQPLNASSYTGGSSLSPAQQNASQINSDKSELLDAENQIQQLKDEIAEIPLNQMNDLVSVRNDNVITRWKAISQDYAQGSKGDVQALKAVVQWQENSAYWTQKQMDYINQEVKSSSIDADEKQKLKDEYEQLDTQLQQFNDDIQATRLQEFTDKIDALSQSISNLNNKLQETQNQMQLWEQGSSEYQANQVQEIADLNQSLADAQNKAIQIANEMNNTHLNAASKAQLKQDLTDALSSYTQAEDQILQVRQTVANQIVSAEKDAIQQQMTAMDNQYQTMIQNIDDEKTAYDNLISAQETSLQRTQEINQYNEKLSNDQTSAQKIQNQINALSMDNSAEGISQRQQLQDQLAQMNQQINDEISQQNEQMQQNALDDQKNNYDQQTSNQEEALQTQYNNAKQSLQSILDDTEFWNNQVTEIMEGNYKEASQTLSNLLGTVQSDLTDTNGSVNSLTTTFQQLGEDIAQSMGTAGASIQTNIIDELKEAEQGLSDLSLTANPNNTLTLQGQSSGSGAGNGTNGDSGQTKNQGVYTVKTPSGASISGTNFQNVVNQAGGQWLDGKWYSGKYINDVFVTSSKTDPPISTGKYEVRSAITGDLYIGDTQAAAVNAAGGQYIDGKWVAGSYVNGVFKTVAQGGKSSPVKLDTGGYTGDNISPDGALAILHSKELVLNATDTQNILKAVQAIREVSASSLNGVSNIAQTVAASVAKLIVPAISNNTSDNSTTTTIHMPVNIHSVTGDQQGAQQMLNYIMNQLKRKGVNLK</sequence>
<protein>
    <recommendedName>
        <fullName evidence="3">Transglycosylase SLT domain-containing protein</fullName>
    </recommendedName>
</protein>
<name>A0AAT9V7I5_9CAUD</name>
<evidence type="ECO:0000259" key="3">
    <source>
        <dbReference type="Pfam" id="PF01464"/>
    </source>
</evidence>
<feature type="compositionally biased region" description="Polar residues" evidence="2">
    <location>
        <begin position="1856"/>
        <end position="1875"/>
    </location>
</feature>
<proteinExistence type="predicted"/>
<evidence type="ECO:0000256" key="1">
    <source>
        <dbReference type="SAM" id="Coils"/>
    </source>
</evidence>
<dbReference type="EMBL" id="OQ846916">
    <property type="protein sequence ID" value="WJJ55279.1"/>
    <property type="molecule type" value="Genomic_DNA"/>
</dbReference>
<evidence type="ECO:0000256" key="2">
    <source>
        <dbReference type="SAM" id="MobiDB-lite"/>
    </source>
</evidence>
<keyword evidence="1" id="KW-0175">Coiled coil</keyword>
<feature type="compositionally biased region" description="Gly residues" evidence="2">
    <location>
        <begin position="2357"/>
        <end position="2367"/>
    </location>
</feature>
<dbReference type="PANTHER" id="PTHR37423">
    <property type="entry name" value="SOLUBLE LYTIC MUREIN TRANSGLYCOSYLASE-RELATED"/>
    <property type="match status" value="1"/>
</dbReference>
<gene>
    <name evidence="4" type="ORF">QB910_000035</name>
</gene>
<dbReference type="InterPro" id="IPR023346">
    <property type="entry name" value="Lysozyme-like_dom_sf"/>
</dbReference>
<feature type="coiled-coil region" evidence="1">
    <location>
        <begin position="1537"/>
        <end position="1564"/>
    </location>
</feature>
<evidence type="ECO:0000313" key="4">
    <source>
        <dbReference type="EMBL" id="WJJ55279.1"/>
    </source>
</evidence>
<feature type="region of interest" description="Disordered" evidence="2">
    <location>
        <begin position="1856"/>
        <end position="1876"/>
    </location>
</feature>
<dbReference type="Pfam" id="PF01464">
    <property type="entry name" value="SLT"/>
    <property type="match status" value="1"/>
</dbReference>
<feature type="coiled-coil region" evidence="1">
    <location>
        <begin position="438"/>
        <end position="465"/>
    </location>
</feature>
<feature type="region of interest" description="Disordered" evidence="2">
    <location>
        <begin position="2345"/>
        <end position="2376"/>
    </location>
</feature>
<feature type="coiled-coil region" evidence="1">
    <location>
        <begin position="1970"/>
        <end position="2093"/>
    </location>
</feature>
<feature type="region of interest" description="Disordered" evidence="2">
    <location>
        <begin position="2212"/>
        <end position="2234"/>
    </location>
</feature>
<dbReference type="SUPFAM" id="SSF53955">
    <property type="entry name" value="Lysozyme-like"/>
    <property type="match status" value="1"/>
</dbReference>